<dbReference type="EMBL" id="AAMGUO010000005">
    <property type="protein sequence ID" value="EDH2139570.1"/>
    <property type="molecule type" value="Genomic_DNA"/>
</dbReference>
<dbReference type="InterPro" id="IPR003458">
    <property type="entry name" value="Phage_T4_Gp38_tail_assem"/>
</dbReference>
<evidence type="ECO:0000313" key="3">
    <source>
        <dbReference type="EMBL" id="EDH2139570.1"/>
    </source>
</evidence>
<gene>
    <name evidence="1" type="ORF">F6Y96_11460</name>
    <name evidence="3" type="ORF">GC556_06920</name>
    <name evidence="2" type="ORF">GCH88_14125</name>
</gene>
<sequence>MKNVIYFSASTCGFYDSRALSDYILRGTFPDDAVEMTEEEISHFYMVHTPVGKTLGSNAGRPSWTDTPPPSENELIAAAERKKKNLIDAANEYINSKQWPGKAAIGRLRSDELTQYNLWLDYLDEVESVNVDDPQNIIWPQRPEI</sequence>
<dbReference type="EMBL" id="AALBKR010000025">
    <property type="protein sequence ID" value="ECX9335686.1"/>
    <property type="molecule type" value="Genomic_DNA"/>
</dbReference>
<dbReference type="PANTHER" id="PTHR34413:SF1">
    <property type="entry name" value="CYTOPLASMIC PROTEIN"/>
    <property type="match status" value="1"/>
</dbReference>
<dbReference type="RefSeq" id="WP_060633261.1">
    <property type="nucleotide sequence ID" value="NZ_JAVQHJ010000024.1"/>
</dbReference>
<evidence type="ECO:0000313" key="1">
    <source>
        <dbReference type="EMBL" id="ECX9335686.1"/>
    </source>
</evidence>
<comment type="caution">
    <text evidence="1">The sequence shown here is derived from an EMBL/GenBank/DDBJ whole genome shotgun (WGS) entry which is preliminary data.</text>
</comment>
<dbReference type="PANTHER" id="PTHR34413">
    <property type="entry name" value="PROPHAGE TAIL FIBER ASSEMBLY PROTEIN HOMOLOG TFAE-RELATED-RELATED"/>
    <property type="match status" value="1"/>
</dbReference>
<accession>A0A633U984</accession>
<dbReference type="EMBL" id="AAMDGF010000004">
    <property type="protein sequence ID" value="EDG1795847.1"/>
    <property type="molecule type" value="Genomic_DNA"/>
</dbReference>
<name>A0A633U984_SALER</name>
<dbReference type="Pfam" id="PF02413">
    <property type="entry name" value="Caudo_TAP"/>
    <property type="match status" value="1"/>
</dbReference>
<evidence type="ECO:0000313" key="2">
    <source>
        <dbReference type="EMBL" id="EDG1795847.1"/>
    </source>
</evidence>
<dbReference type="InterPro" id="IPR051220">
    <property type="entry name" value="TFA_Chaperone"/>
</dbReference>
<organism evidence="1">
    <name type="scientific">Salmonella enterica</name>
    <name type="common">Salmonella choleraesuis</name>
    <dbReference type="NCBI Taxonomy" id="28901"/>
    <lineage>
        <taxon>Bacteria</taxon>
        <taxon>Pseudomonadati</taxon>
        <taxon>Pseudomonadota</taxon>
        <taxon>Gammaproteobacteria</taxon>
        <taxon>Enterobacterales</taxon>
        <taxon>Enterobacteriaceae</taxon>
        <taxon>Salmonella</taxon>
    </lineage>
</organism>
<protein>
    <submittedName>
        <fullName evidence="1">Tail fiber assembly protein</fullName>
    </submittedName>
</protein>
<reference evidence="1" key="1">
    <citation type="submission" date="2019-09" db="EMBL/GenBank/DDBJ databases">
        <authorList>
            <consortium name="PulseNet: The National Subtyping Network for Foodborne Disease Surveillance"/>
            <person name="Tarr C.L."/>
            <person name="Trees E."/>
            <person name="Katz L.S."/>
            <person name="Carleton-Romer H.A."/>
            <person name="Stroika S."/>
            <person name="Kucerova Z."/>
            <person name="Roache K.F."/>
            <person name="Sabol A.L."/>
            <person name="Besser J."/>
            <person name="Gerner-Smidt P."/>
        </authorList>
    </citation>
    <scope>NUCLEOTIDE SEQUENCE</scope>
    <source>
        <strain evidence="3">PNUSAS080054</strain>
        <strain evidence="2">PNUSAS100409</strain>
        <strain evidence="1">PNUSAS101290</strain>
    </source>
</reference>
<dbReference type="AlphaFoldDB" id="A0A633U984"/>
<proteinExistence type="predicted"/>